<feature type="compositionally biased region" description="Pro residues" evidence="1">
    <location>
        <begin position="73"/>
        <end position="84"/>
    </location>
</feature>
<dbReference type="GO" id="GO:0004674">
    <property type="term" value="F:protein serine/threonine kinase activity"/>
    <property type="evidence" value="ECO:0007669"/>
    <property type="project" value="TreeGrafter"/>
</dbReference>
<dbReference type="PROSITE" id="PS00108">
    <property type="entry name" value="PROTEIN_KINASE_ST"/>
    <property type="match status" value="1"/>
</dbReference>
<feature type="domain" description="Protein kinase" evidence="2">
    <location>
        <begin position="96"/>
        <end position="409"/>
    </location>
</feature>
<evidence type="ECO:0000256" key="1">
    <source>
        <dbReference type="SAM" id="MobiDB-lite"/>
    </source>
</evidence>
<dbReference type="PANTHER" id="PTHR44167:SF30">
    <property type="entry name" value="PHOSPHORYLASE KINASE"/>
    <property type="match status" value="1"/>
</dbReference>
<dbReference type="GO" id="GO:0005634">
    <property type="term" value="C:nucleus"/>
    <property type="evidence" value="ECO:0007669"/>
    <property type="project" value="TreeGrafter"/>
</dbReference>
<dbReference type="SMART" id="SM00220">
    <property type="entry name" value="S_TKc"/>
    <property type="match status" value="1"/>
</dbReference>
<evidence type="ECO:0000313" key="3">
    <source>
        <dbReference type="EMBL" id="CAA7268774.1"/>
    </source>
</evidence>
<keyword evidence="4" id="KW-1185">Reference proteome</keyword>
<dbReference type="Proteomes" id="UP000467700">
    <property type="component" value="Unassembled WGS sequence"/>
</dbReference>
<proteinExistence type="predicted"/>
<evidence type="ECO:0000313" key="4">
    <source>
        <dbReference type="Proteomes" id="UP000467700"/>
    </source>
</evidence>
<sequence>MIRIDEGNFGGITTQQWAMVRGFSRDMGTRLEPKHRFNPFEDKDSSVPPCKLDISARLPPPADDQENLRRPPELPPGVPNPPEIPTRRLRIRENHVWKVAPLAIGEASSVFVMKGRRKDKFWVLKVVKLEPSSREMWRNAHEIKALKLLQAFPHDNVVQQPDLESNVDNIWWSRKDLSVFMVFDYCGPDLLKLFSGLIASKKHTCDQWKPELLQTLVLDVVNGLHHLHSLGIIHTDLKPENILVDRDGFFKITDFGSARVLSGPGGAVCPTFGKALVMNSQARITPGYSAPELLAYDMEGDFLPHNVSHGGVPWFCFDESADMWSLGMCIYTIMLGAPFDSHTDDGRLLWPPEVLQQILHYNILASSLGSSRQEAYVPVVNFFQKCCQACPLNRIHTQDAFQMIQKDWAYDRSVRVNYMSQHKIFEEKVPSMQELLKSHTLFGADQEPANRSIGTEFEALLEKMSIVLQEHSDYQITF</sequence>
<dbReference type="Gene3D" id="1.10.510.10">
    <property type="entry name" value="Transferase(Phosphotransferase) domain 1"/>
    <property type="match status" value="1"/>
</dbReference>
<reference evidence="3 4" key="1">
    <citation type="submission" date="2020-01" db="EMBL/GenBank/DDBJ databases">
        <authorList>
            <person name="Gupta K D."/>
        </authorList>
    </citation>
    <scope>NUCLEOTIDE SEQUENCE [LARGE SCALE GENOMIC DNA]</scope>
</reference>
<name>A0A8S0VZK3_CYCAE</name>
<dbReference type="InterPro" id="IPR000719">
    <property type="entry name" value="Prot_kinase_dom"/>
</dbReference>
<dbReference type="PANTHER" id="PTHR44167">
    <property type="entry name" value="OVARIAN-SPECIFIC SERINE/THREONINE-PROTEIN KINASE LOK-RELATED"/>
    <property type="match status" value="1"/>
</dbReference>
<dbReference type="OrthoDB" id="10252171at2759"/>
<dbReference type="EMBL" id="CACVBS010000070">
    <property type="protein sequence ID" value="CAA7268774.1"/>
    <property type="molecule type" value="Genomic_DNA"/>
</dbReference>
<organism evidence="3 4">
    <name type="scientific">Cyclocybe aegerita</name>
    <name type="common">Black poplar mushroom</name>
    <name type="synonym">Agrocybe aegerita</name>
    <dbReference type="NCBI Taxonomy" id="1973307"/>
    <lineage>
        <taxon>Eukaryota</taxon>
        <taxon>Fungi</taxon>
        <taxon>Dikarya</taxon>
        <taxon>Basidiomycota</taxon>
        <taxon>Agaricomycotina</taxon>
        <taxon>Agaricomycetes</taxon>
        <taxon>Agaricomycetidae</taxon>
        <taxon>Agaricales</taxon>
        <taxon>Agaricineae</taxon>
        <taxon>Bolbitiaceae</taxon>
        <taxon>Cyclocybe</taxon>
    </lineage>
</organism>
<accession>A0A8S0VZK3</accession>
<dbReference type="InterPro" id="IPR011009">
    <property type="entry name" value="Kinase-like_dom_sf"/>
</dbReference>
<feature type="compositionally biased region" description="Basic and acidic residues" evidence="1">
    <location>
        <begin position="35"/>
        <end position="45"/>
    </location>
</feature>
<protein>
    <recommendedName>
        <fullName evidence="2">Protein kinase domain-containing protein</fullName>
    </recommendedName>
</protein>
<dbReference type="PROSITE" id="PS50011">
    <property type="entry name" value="PROTEIN_KINASE_DOM"/>
    <property type="match status" value="1"/>
</dbReference>
<evidence type="ECO:0000259" key="2">
    <source>
        <dbReference type="PROSITE" id="PS50011"/>
    </source>
</evidence>
<feature type="region of interest" description="Disordered" evidence="1">
    <location>
        <begin position="35"/>
        <end position="85"/>
    </location>
</feature>
<comment type="caution">
    <text evidence="3">The sequence shown here is derived from an EMBL/GenBank/DDBJ whole genome shotgun (WGS) entry which is preliminary data.</text>
</comment>
<dbReference type="InterPro" id="IPR008271">
    <property type="entry name" value="Ser/Thr_kinase_AS"/>
</dbReference>
<dbReference type="Pfam" id="PF00069">
    <property type="entry name" value="Pkinase"/>
    <property type="match status" value="1"/>
</dbReference>
<dbReference type="GO" id="GO:0005524">
    <property type="term" value="F:ATP binding"/>
    <property type="evidence" value="ECO:0007669"/>
    <property type="project" value="InterPro"/>
</dbReference>
<gene>
    <name evidence="3" type="ORF">AAE3_LOCUS11032</name>
</gene>
<dbReference type="SUPFAM" id="SSF56112">
    <property type="entry name" value="Protein kinase-like (PK-like)"/>
    <property type="match status" value="1"/>
</dbReference>
<dbReference type="AlphaFoldDB" id="A0A8S0VZK3"/>
<dbReference type="CDD" id="cd00180">
    <property type="entry name" value="PKc"/>
    <property type="match status" value="1"/>
</dbReference>
<dbReference type="GO" id="GO:0044773">
    <property type="term" value="P:mitotic DNA damage checkpoint signaling"/>
    <property type="evidence" value="ECO:0007669"/>
    <property type="project" value="TreeGrafter"/>
</dbReference>